<comment type="similarity">
    <text evidence="3">In the N-terminal section; belongs to the phytochrome family.</text>
</comment>
<evidence type="ECO:0000256" key="3">
    <source>
        <dbReference type="ARBA" id="ARBA00006402"/>
    </source>
</evidence>
<proteinExistence type="inferred from homology"/>
<dbReference type="InterPro" id="IPR004358">
    <property type="entry name" value="Sig_transdc_His_kin-like_C"/>
</dbReference>
<dbReference type="FunFam" id="3.30.565.10:FF:000010">
    <property type="entry name" value="Sensor histidine kinase RcsC"/>
    <property type="match status" value="1"/>
</dbReference>
<dbReference type="CDD" id="cd16922">
    <property type="entry name" value="HATPase_EvgS-ArcB-TorS-like"/>
    <property type="match status" value="1"/>
</dbReference>
<dbReference type="Gene3D" id="1.10.287.130">
    <property type="match status" value="1"/>
</dbReference>
<dbReference type="InterPro" id="IPR001789">
    <property type="entry name" value="Sig_transdc_resp-reg_receiver"/>
</dbReference>
<accession>A0A377FSG4</accession>
<dbReference type="FunFam" id="1.10.287.130:FF:000038">
    <property type="entry name" value="Sensory transduction histidine kinase"/>
    <property type="match status" value="1"/>
</dbReference>
<dbReference type="PROSITE" id="PS50110">
    <property type="entry name" value="RESPONSE_REGULATORY"/>
    <property type="match status" value="1"/>
</dbReference>
<dbReference type="EC" id="2.7.13.3" evidence="4"/>
<dbReference type="Gene3D" id="3.30.450.40">
    <property type="match status" value="1"/>
</dbReference>
<dbReference type="SMART" id="SM00448">
    <property type="entry name" value="REC"/>
    <property type="match status" value="1"/>
</dbReference>
<dbReference type="Gene3D" id="3.40.50.2300">
    <property type="match status" value="1"/>
</dbReference>
<keyword evidence="9" id="KW-0067">ATP-binding</keyword>
<evidence type="ECO:0000256" key="5">
    <source>
        <dbReference type="ARBA" id="ARBA00022553"/>
    </source>
</evidence>
<dbReference type="SMART" id="SM00387">
    <property type="entry name" value="HATPase_c"/>
    <property type="match status" value="1"/>
</dbReference>
<comment type="subcellular location">
    <subcellularLocation>
        <location evidence="2">Membrane</location>
    </subcellularLocation>
</comment>
<evidence type="ECO:0000259" key="15">
    <source>
        <dbReference type="PROSITE" id="PS50109"/>
    </source>
</evidence>
<dbReference type="SUPFAM" id="SSF47384">
    <property type="entry name" value="Homodimeric domain of signal transducing histidine kinase"/>
    <property type="match status" value="1"/>
</dbReference>
<dbReference type="GO" id="GO:0000155">
    <property type="term" value="F:phosphorelay sensor kinase activity"/>
    <property type="evidence" value="ECO:0007669"/>
    <property type="project" value="InterPro"/>
</dbReference>
<dbReference type="InterPro" id="IPR036097">
    <property type="entry name" value="HisK_dim/P_sf"/>
</dbReference>
<evidence type="ECO:0000256" key="6">
    <source>
        <dbReference type="ARBA" id="ARBA00022679"/>
    </source>
</evidence>
<protein>
    <recommendedName>
        <fullName evidence="13">Circadian input-output histidine kinase CikA</fullName>
        <ecNumber evidence="4">2.7.13.3</ecNumber>
    </recommendedName>
</protein>
<reference evidence="17 18" key="1">
    <citation type="submission" date="2018-06" db="EMBL/GenBank/DDBJ databases">
        <authorList>
            <consortium name="Pathogen Informatics"/>
            <person name="Doyle S."/>
        </authorList>
    </citation>
    <scope>NUCLEOTIDE SEQUENCE [LARGE SCALE GENOMIC DNA]</scope>
    <source>
        <strain evidence="17 18">NCTC13163</strain>
    </source>
</reference>
<evidence type="ECO:0000256" key="8">
    <source>
        <dbReference type="ARBA" id="ARBA00022777"/>
    </source>
</evidence>
<evidence type="ECO:0000256" key="1">
    <source>
        <dbReference type="ARBA" id="ARBA00000085"/>
    </source>
</evidence>
<dbReference type="InterPro" id="IPR011006">
    <property type="entry name" value="CheY-like_superfamily"/>
</dbReference>
<dbReference type="Pfam" id="PF01590">
    <property type="entry name" value="GAF"/>
    <property type="match status" value="1"/>
</dbReference>
<evidence type="ECO:0000256" key="9">
    <source>
        <dbReference type="ARBA" id="ARBA00022840"/>
    </source>
</evidence>
<comment type="catalytic activity">
    <reaction evidence="1">
        <text>ATP + protein L-histidine = ADP + protein N-phospho-L-histidine.</text>
        <dbReference type="EC" id="2.7.13.3"/>
    </reaction>
</comment>
<dbReference type="PANTHER" id="PTHR43047">
    <property type="entry name" value="TWO-COMPONENT HISTIDINE PROTEIN KINASE"/>
    <property type="match status" value="1"/>
</dbReference>
<dbReference type="InterPro" id="IPR005467">
    <property type="entry name" value="His_kinase_dom"/>
</dbReference>
<dbReference type="RefSeq" id="WP_029334505.1">
    <property type="nucleotide sequence ID" value="NZ_UGGP01000001.1"/>
</dbReference>
<dbReference type="SMART" id="SM00388">
    <property type="entry name" value="HisKA"/>
    <property type="match status" value="1"/>
</dbReference>
<evidence type="ECO:0000259" key="16">
    <source>
        <dbReference type="PROSITE" id="PS50110"/>
    </source>
</evidence>
<dbReference type="Pfam" id="PF00072">
    <property type="entry name" value="Response_reg"/>
    <property type="match status" value="1"/>
</dbReference>
<dbReference type="SUPFAM" id="SSF55781">
    <property type="entry name" value="GAF domain-like"/>
    <property type="match status" value="1"/>
</dbReference>
<dbReference type="PROSITE" id="PS50109">
    <property type="entry name" value="HIS_KIN"/>
    <property type="match status" value="1"/>
</dbReference>
<evidence type="ECO:0000256" key="2">
    <source>
        <dbReference type="ARBA" id="ARBA00004370"/>
    </source>
</evidence>
<evidence type="ECO:0000256" key="13">
    <source>
        <dbReference type="ARBA" id="ARBA00074306"/>
    </source>
</evidence>
<evidence type="ECO:0000256" key="4">
    <source>
        <dbReference type="ARBA" id="ARBA00012438"/>
    </source>
</evidence>
<dbReference type="Pfam" id="PF00512">
    <property type="entry name" value="HisKA"/>
    <property type="match status" value="1"/>
</dbReference>
<dbReference type="GO" id="GO:0016020">
    <property type="term" value="C:membrane"/>
    <property type="evidence" value="ECO:0007669"/>
    <property type="project" value="UniProtKB-SubCell"/>
</dbReference>
<dbReference type="OrthoDB" id="9815750at2"/>
<dbReference type="Gene3D" id="3.30.565.10">
    <property type="entry name" value="Histidine kinase-like ATPase, C-terminal domain"/>
    <property type="match status" value="1"/>
</dbReference>
<feature type="domain" description="Histidine kinase" evidence="15">
    <location>
        <begin position="215"/>
        <end position="429"/>
    </location>
</feature>
<dbReference type="InterPro" id="IPR036890">
    <property type="entry name" value="HATPase_C_sf"/>
</dbReference>
<dbReference type="SMART" id="SM00065">
    <property type="entry name" value="GAF"/>
    <property type="match status" value="1"/>
</dbReference>
<keyword evidence="11" id="KW-0472">Membrane</keyword>
<dbReference type="SUPFAM" id="SSF52172">
    <property type="entry name" value="CheY-like"/>
    <property type="match status" value="1"/>
</dbReference>
<dbReference type="InterPro" id="IPR003661">
    <property type="entry name" value="HisK_dim/P_dom"/>
</dbReference>
<evidence type="ECO:0000256" key="7">
    <source>
        <dbReference type="ARBA" id="ARBA00022741"/>
    </source>
</evidence>
<dbReference type="STRING" id="1397694.GCA_000702585_01276"/>
<gene>
    <name evidence="17" type="primary">luxQ</name>
    <name evidence="17" type="ORF">NCTC13163_00762</name>
</gene>
<keyword evidence="5 14" id="KW-0597">Phosphoprotein</keyword>
<dbReference type="GO" id="GO:0005524">
    <property type="term" value="F:ATP binding"/>
    <property type="evidence" value="ECO:0007669"/>
    <property type="project" value="UniProtKB-KW"/>
</dbReference>
<dbReference type="Pfam" id="PF02518">
    <property type="entry name" value="HATPase_c"/>
    <property type="match status" value="1"/>
</dbReference>
<evidence type="ECO:0000256" key="11">
    <source>
        <dbReference type="ARBA" id="ARBA00023136"/>
    </source>
</evidence>
<keyword evidence="8 17" id="KW-0418">Kinase</keyword>
<evidence type="ECO:0000256" key="10">
    <source>
        <dbReference type="ARBA" id="ARBA00023012"/>
    </source>
</evidence>
<dbReference type="CDD" id="cd17546">
    <property type="entry name" value="REC_hyHK_CKI1_RcsC-like"/>
    <property type="match status" value="1"/>
</dbReference>
<dbReference type="PRINTS" id="PR00344">
    <property type="entry name" value="BCTRLSENSOR"/>
</dbReference>
<organism evidence="17 18">
    <name type="scientific">Exiguobacterium aurantiacum</name>
    <dbReference type="NCBI Taxonomy" id="33987"/>
    <lineage>
        <taxon>Bacteria</taxon>
        <taxon>Bacillati</taxon>
        <taxon>Bacillota</taxon>
        <taxon>Bacilli</taxon>
        <taxon>Bacillales</taxon>
        <taxon>Bacillales Family XII. Incertae Sedis</taxon>
        <taxon>Exiguobacterium</taxon>
    </lineage>
</organism>
<evidence type="ECO:0000256" key="12">
    <source>
        <dbReference type="ARBA" id="ARBA00023306"/>
    </source>
</evidence>
<evidence type="ECO:0000256" key="14">
    <source>
        <dbReference type="PROSITE-ProRule" id="PRU00169"/>
    </source>
</evidence>
<name>A0A377FSG4_9BACL</name>
<feature type="modified residue" description="4-aspartylphosphate" evidence="14">
    <location>
        <position position="501"/>
    </location>
</feature>
<keyword evidence="10" id="KW-0902">Two-component regulatory system</keyword>
<dbReference type="Proteomes" id="UP000254060">
    <property type="component" value="Unassembled WGS sequence"/>
</dbReference>
<dbReference type="InterPro" id="IPR003594">
    <property type="entry name" value="HATPase_dom"/>
</dbReference>
<keyword evidence="12" id="KW-0131">Cell cycle</keyword>
<sequence>MRKIVIALEEELRKQEELHHLVSLLLNRFLTTSLEDFSDRVNHSLEELGRHFQTDRVYVFDYDFDEGLCHNTFEWCAPGVSAELDNLQNVPLEALPEWVETHMKGEPMYIPQVHALPTDSGIRQILEPQHIQSLLTVPMMSGNACHGFVGFDSVMQERTYSTHEQRVLKDFSNALLGAVERHRIEAQRETIYQQLIAAKQEAERANIAKSEFLSNMSHEIRTPLNAILGFSHLLKRSGFDHKSERRIDDILQNGEHLLTLINEILDMSKIESGYVRVVKQTFSLPVMMREVYRTFDMMAQQKGVALTVEMEQQMPEHVTSDPTKVKQILINLIQNALKFTDQGTVRVELSVSAGELRFTVTDTGRGVDGQELELLFEPFYQKKYTDQHQGTGLGLPISKQYATLLGGDLQVESELGRGSRFVFTLPVEVEEGAAQAARDFEEWTDVRFADMHVLVVEDTPAQQDILQELLEAAGCSVSMTASGKRALERTVTERYDMILLDMRLPDGNGADVAAELKQRDDCPPIIFISANAFEEDRQRAFASGACAFVSKPFHPKQLFDAMYRHRGDIVVDSHDMLRNVHKAVQEGDVETIERFVQTYQQKAPHLQVIWDALERFDYELASRHLQRELGADRAD</sequence>
<evidence type="ECO:0000313" key="17">
    <source>
        <dbReference type="EMBL" id="STO07415.1"/>
    </source>
</evidence>
<feature type="domain" description="Response regulatory" evidence="16">
    <location>
        <begin position="452"/>
        <end position="566"/>
    </location>
</feature>
<dbReference type="EMBL" id="UGGP01000001">
    <property type="protein sequence ID" value="STO07415.1"/>
    <property type="molecule type" value="Genomic_DNA"/>
</dbReference>
<keyword evidence="7" id="KW-0547">Nucleotide-binding</keyword>
<dbReference type="CDD" id="cd00082">
    <property type="entry name" value="HisKA"/>
    <property type="match status" value="1"/>
</dbReference>
<dbReference type="AlphaFoldDB" id="A0A377FSG4"/>
<dbReference type="SUPFAM" id="SSF55874">
    <property type="entry name" value="ATPase domain of HSP90 chaperone/DNA topoisomerase II/histidine kinase"/>
    <property type="match status" value="1"/>
</dbReference>
<dbReference type="InterPro" id="IPR003018">
    <property type="entry name" value="GAF"/>
</dbReference>
<dbReference type="InterPro" id="IPR029016">
    <property type="entry name" value="GAF-like_dom_sf"/>
</dbReference>
<keyword evidence="6 17" id="KW-0808">Transferase</keyword>
<evidence type="ECO:0000313" key="18">
    <source>
        <dbReference type="Proteomes" id="UP000254060"/>
    </source>
</evidence>